<sequence>MSEMETSTVEAPRDSLGQFAGGEEKFGLQGVEADQGYTHVKTPAAPPAADSAEAVYEGYKRKRGDTDGQIVTRELIYADTGEKVEPNLAITPEQAHDALTQSVSFERAGRELLGIEQTRDQIDRARAEKINGDPKLAEHYGVELDADKAPAPEVAAEEPYVEPADGQLHPEVEKALKHPQVRQAIAEEFTKAEQVTKAYSDGLENARLHTLATLGEVVPHLLGLEPAQFEQGMELLAQVDPPAFQKAMSILARTHTIVQAQQQAAQQQASIERQQIETWAKAEDARLKTMGIEITNQVAEEVADYAKSLGLDRETLGKAMIDHPILRSAEVQAMMVTAAKSHAMKKAPAKAIPRPVPSVQRPGVARTAGDRDMSEIVALRQRATATGDAEDVFKLYTARKARR</sequence>
<evidence type="ECO:0000313" key="2">
    <source>
        <dbReference type="EMBL" id="NYY94732.1"/>
    </source>
</evidence>
<gene>
    <name evidence="3" type="ORF">G6321_00026285</name>
    <name evidence="2" type="ORF">G6321_41950</name>
</gene>
<protein>
    <submittedName>
        <fullName evidence="2">Uncharacterized protein</fullName>
    </submittedName>
</protein>
<accession>A0A7Z0QL81</accession>
<feature type="region of interest" description="Disordered" evidence="1">
    <location>
        <begin position="346"/>
        <end position="367"/>
    </location>
</feature>
<dbReference type="RefSeq" id="WP_166341232.1">
    <property type="nucleotide sequence ID" value="NZ_CP088280.1"/>
</dbReference>
<organism evidence="2">
    <name type="scientific">Bradyrhizobium barranii subsp. barranii</name>
    <dbReference type="NCBI Taxonomy" id="2823807"/>
    <lineage>
        <taxon>Bacteria</taxon>
        <taxon>Pseudomonadati</taxon>
        <taxon>Pseudomonadota</taxon>
        <taxon>Alphaproteobacteria</taxon>
        <taxon>Hyphomicrobiales</taxon>
        <taxon>Nitrobacteraceae</taxon>
        <taxon>Bradyrhizobium</taxon>
        <taxon>Bradyrhizobium barranii</taxon>
    </lineage>
</organism>
<dbReference type="AlphaFoldDB" id="A0A7Z0QL81"/>
<proteinExistence type="predicted"/>
<dbReference type="EMBL" id="CP088280">
    <property type="protein sequence ID" value="UGX98437.1"/>
    <property type="molecule type" value="Genomic_DNA"/>
</dbReference>
<evidence type="ECO:0000313" key="3">
    <source>
        <dbReference type="EMBL" id="UGX98437.1"/>
    </source>
</evidence>
<reference evidence="2" key="2">
    <citation type="submission" date="2020-06" db="EMBL/GenBank/DDBJ databases">
        <title>Whole Genome Sequence of Bradyrhizobium sp. Strain 323S2.</title>
        <authorList>
            <person name="Bromfield E.S.P."/>
        </authorList>
    </citation>
    <scope>NUCLEOTIDE SEQUENCE [LARGE SCALE GENOMIC DNA]</scope>
    <source>
        <strain evidence="2">323S2</strain>
    </source>
</reference>
<evidence type="ECO:0000313" key="4">
    <source>
        <dbReference type="Proteomes" id="UP000564836"/>
    </source>
</evidence>
<feature type="region of interest" description="Disordered" evidence="1">
    <location>
        <begin position="1"/>
        <end position="24"/>
    </location>
</feature>
<name>A0A7Z0QL81_9BRAD</name>
<evidence type="ECO:0000256" key="1">
    <source>
        <dbReference type="SAM" id="MobiDB-lite"/>
    </source>
</evidence>
<reference evidence="3 4" key="3">
    <citation type="journal article" date="2022" name="Int. J. Syst. Evol. Microbiol.">
        <title>Strains of Bradyrhizobium barranii sp. nov. associated with legumes native to Canada are symbionts of soybeans and belong to different subspecies (subsp. barranii subsp. nov. and subsp. apii subsp. nov.) and symbiovars (sv. glycinearum and sv. septentrionale).</title>
        <authorList>
            <person name="Bromfield E.S.P."/>
            <person name="Cloutier S."/>
            <person name="Wasai-Hara S."/>
            <person name="Minamisawa K."/>
        </authorList>
    </citation>
    <scope>NUCLEOTIDE SEQUENCE [LARGE SCALE GENOMIC DNA]</scope>
    <source>
        <strain evidence="3 4">323S2</strain>
    </source>
</reference>
<dbReference type="EMBL" id="JACBFH010000001">
    <property type="protein sequence ID" value="NYY94732.1"/>
    <property type="molecule type" value="Genomic_DNA"/>
</dbReference>
<dbReference type="Proteomes" id="UP000564836">
    <property type="component" value="Chromosome"/>
</dbReference>
<reference evidence="3 4" key="1">
    <citation type="journal article" date="2017" name="Syst. Appl. Microbiol.">
        <title>Soybeans inoculated with root zone soils of Canadian native legumes harbour diverse and novel Bradyrhizobium spp. that possess agricultural potential.</title>
        <authorList>
            <person name="Bromfield E.S.P."/>
            <person name="Cloutier S."/>
            <person name="Tambong J.T."/>
            <person name="Tran Thi T.V."/>
        </authorList>
    </citation>
    <scope>NUCLEOTIDE SEQUENCE [LARGE SCALE GENOMIC DNA]</scope>
    <source>
        <strain evidence="3 4">323S2</strain>
    </source>
</reference>